<dbReference type="Pfam" id="PF03328">
    <property type="entry name" value="HpcH_HpaI"/>
    <property type="match status" value="1"/>
</dbReference>
<dbReference type="Proteomes" id="UP000309061">
    <property type="component" value="Chromosome"/>
</dbReference>
<gene>
    <name evidence="5" type="ORF">H2LOC_007625</name>
</gene>
<dbReference type="PANTHER" id="PTHR32308">
    <property type="entry name" value="LYASE BETA SUBUNIT, PUTATIVE (AFU_ORTHOLOGUE AFUA_4G13030)-RELATED"/>
    <property type="match status" value="1"/>
</dbReference>
<keyword evidence="5" id="KW-0456">Lyase</keyword>
<dbReference type="PANTHER" id="PTHR32308:SF10">
    <property type="entry name" value="CITRATE LYASE SUBUNIT BETA"/>
    <property type="match status" value="1"/>
</dbReference>
<reference evidence="5 6" key="1">
    <citation type="submission" date="2019-11" db="EMBL/GenBank/DDBJ databases">
        <title>The genome sequence of Methylocystis heyeri.</title>
        <authorList>
            <person name="Oshkin I.Y."/>
            <person name="Miroshnikov K."/>
            <person name="Dedysh S.N."/>
        </authorList>
    </citation>
    <scope>NUCLEOTIDE SEQUENCE [LARGE SCALE GENOMIC DNA]</scope>
    <source>
        <strain evidence="5 6">H2</strain>
    </source>
</reference>
<evidence type="ECO:0000256" key="1">
    <source>
        <dbReference type="ARBA" id="ARBA00001946"/>
    </source>
</evidence>
<evidence type="ECO:0000313" key="5">
    <source>
        <dbReference type="EMBL" id="QGM45575.1"/>
    </source>
</evidence>
<sequence length="222" mass="24120">MLAPKVDTERDVRAYLAAIIAAPPRTELWVMAETATCFNGNLPKIAAIGSEPGSRLTTLVMGTNDLKKEMRALDAPGREPLQFALAQAVIAARDNNLLVLDGVHNKFVGKDKSEEENKAITEAFEAECEQGRCFGFDGKTLIHPTQISIANNIFRPSAAEVARDQKIIEIFDLPENIGKAVVAAPWGGMLEAEIHLAQAKRTVATNRRIGEIEALFAENVKG</sequence>
<dbReference type="GO" id="GO:0000287">
    <property type="term" value="F:magnesium ion binding"/>
    <property type="evidence" value="ECO:0007669"/>
    <property type="project" value="TreeGrafter"/>
</dbReference>
<dbReference type="AlphaFoldDB" id="A0A6B8KEZ5"/>
<keyword evidence="6" id="KW-1185">Reference proteome</keyword>
<name>A0A6B8KEZ5_9HYPH</name>
<comment type="cofactor">
    <cofactor evidence="1">
        <name>Mg(2+)</name>
        <dbReference type="ChEBI" id="CHEBI:18420"/>
    </cofactor>
</comment>
<keyword evidence="3" id="KW-0460">Magnesium</keyword>
<accession>A0A6B8KEZ5</accession>
<feature type="domain" description="HpcH/HpaI aldolase/citrate lyase" evidence="4">
    <location>
        <begin position="2"/>
        <end position="144"/>
    </location>
</feature>
<dbReference type="EMBL" id="CP046052">
    <property type="protein sequence ID" value="QGM45575.1"/>
    <property type="molecule type" value="Genomic_DNA"/>
</dbReference>
<evidence type="ECO:0000313" key="6">
    <source>
        <dbReference type="Proteomes" id="UP000309061"/>
    </source>
</evidence>
<evidence type="ECO:0000259" key="4">
    <source>
        <dbReference type="Pfam" id="PF03328"/>
    </source>
</evidence>
<proteinExistence type="predicted"/>
<protein>
    <submittedName>
        <fullName evidence="5">CoA ester lyase</fullName>
    </submittedName>
</protein>
<dbReference type="InterPro" id="IPR005000">
    <property type="entry name" value="Aldolase/citrate-lyase_domain"/>
</dbReference>
<organism evidence="5 6">
    <name type="scientific">Methylocystis heyeri</name>
    <dbReference type="NCBI Taxonomy" id="391905"/>
    <lineage>
        <taxon>Bacteria</taxon>
        <taxon>Pseudomonadati</taxon>
        <taxon>Pseudomonadota</taxon>
        <taxon>Alphaproteobacteria</taxon>
        <taxon>Hyphomicrobiales</taxon>
        <taxon>Methylocystaceae</taxon>
        <taxon>Methylocystis</taxon>
    </lineage>
</organism>
<dbReference type="SUPFAM" id="SSF51621">
    <property type="entry name" value="Phosphoenolpyruvate/pyruvate domain"/>
    <property type="match status" value="1"/>
</dbReference>
<dbReference type="KEGG" id="mhey:H2LOC_007625"/>
<keyword evidence="2" id="KW-0479">Metal-binding</keyword>
<evidence type="ECO:0000256" key="2">
    <source>
        <dbReference type="ARBA" id="ARBA00022723"/>
    </source>
</evidence>
<dbReference type="GO" id="GO:0016829">
    <property type="term" value="F:lyase activity"/>
    <property type="evidence" value="ECO:0007669"/>
    <property type="project" value="UniProtKB-KW"/>
</dbReference>
<dbReference type="Gene3D" id="3.20.20.60">
    <property type="entry name" value="Phosphoenolpyruvate-binding domains"/>
    <property type="match status" value="1"/>
</dbReference>
<dbReference type="InterPro" id="IPR015813">
    <property type="entry name" value="Pyrv/PenolPyrv_kinase-like_dom"/>
</dbReference>
<evidence type="ECO:0000256" key="3">
    <source>
        <dbReference type="ARBA" id="ARBA00022842"/>
    </source>
</evidence>
<dbReference type="GO" id="GO:0006107">
    <property type="term" value="P:oxaloacetate metabolic process"/>
    <property type="evidence" value="ECO:0007669"/>
    <property type="project" value="TreeGrafter"/>
</dbReference>
<dbReference type="OrthoDB" id="9800547at2"/>
<dbReference type="InterPro" id="IPR040442">
    <property type="entry name" value="Pyrv_kinase-like_dom_sf"/>
</dbReference>